<keyword evidence="2" id="KW-0547">Nucleotide-binding</keyword>
<reference evidence="2 3" key="1">
    <citation type="submission" date="2019-05" db="EMBL/GenBank/DDBJ databases">
        <title>Draft genome sequence of Actinomadura geliboluensis A8036.</title>
        <authorList>
            <person name="Saricaoglu S."/>
            <person name="Isik K."/>
        </authorList>
    </citation>
    <scope>NUCLEOTIDE SEQUENCE [LARGE SCALE GENOMIC DNA]</scope>
    <source>
        <strain evidence="2 3">A8036</strain>
    </source>
</reference>
<dbReference type="GO" id="GO:0005524">
    <property type="term" value="F:ATP binding"/>
    <property type="evidence" value="ECO:0007669"/>
    <property type="project" value="UniProtKB-KW"/>
</dbReference>
<dbReference type="GO" id="GO:0016887">
    <property type="term" value="F:ATP hydrolysis activity"/>
    <property type="evidence" value="ECO:0007669"/>
    <property type="project" value="InterPro"/>
</dbReference>
<dbReference type="RefSeq" id="WP_138635731.1">
    <property type="nucleotide sequence ID" value="NZ_VCKZ01000039.1"/>
</dbReference>
<organism evidence="2 3">
    <name type="scientific">Actinomadura geliboluensis</name>
    <dbReference type="NCBI Taxonomy" id="882440"/>
    <lineage>
        <taxon>Bacteria</taxon>
        <taxon>Bacillati</taxon>
        <taxon>Actinomycetota</taxon>
        <taxon>Actinomycetes</taxon>
        <taxon>Streptosporangiales</taxon>
        <taxon>Thermomonosporaceae</taxon>
        <taxon>Actinomadura</taxon>
    </lineage>
</organism>
<evidence type="ECO:0000313" key="3">
    <source>
        <dbReference type="Proteomes" id="UP000305238"/>
    </source>
</evidence>
<evidence type="ECO:0000313" key="2">
    <source>
        <dbReference type="EMBL" id="TMR40891.1"/>
    </source>
</evidence>
<dbReference type="SUPFAM" id="SSF52540">
    <property type="entry name" value="P-loop containing nucleoside triphosphate hydrolases"/>
    <property type="match status" value="1"/>
</dbReference>
<gene>
    <name evidence="2" type="ORF">ETD96_08405</name>
</gene>
<dbReference type="InterPro" id="IPR052026">
    <property type="entry name" value="ExeA_AAA_ATPase_DNA-bind"/>
</dbReference>
<proteinExistence type="predicted"/>
<dbReference type="InterPro" id="IPR027417">
    <property type="entry name" value="P-loop_NTPase"/>
</dbReference>
<feature type="domain" description="ORC1/DEAH AAA+ ATPase" evidence="1">
    <location>
        <begin position="35"/>
        <end position="156"/>
    </location>
</feature>
<dbReference type="Pfam" id="PF13401">
    <property type="entry name" value="AAA_22"/>
    <property type="match status" value="1"/>
</dbReference>
<comment type="caution">
    <text evidence="2">The sequence shown here is derived from an EMBL/GenBank/DDBJ whole genome shotgun (WGS) entry which is preliminary data.</text>
</comment>
<dbReference type="OrthoDB" id="4180634at2"/>
<sequence>MPHHFLDYPGLQTLKTRQYQLTRRIVGDVAKILAMGCVHGPTGTGKTFAVEAGLEDMADFPIVYCSLETIAGVTPYRLAGALFQAVTGAEAPHTRSRFPLLRSLEEYLAAPERLIVLDEAQRLTGHCLEMVRHLHDSRRTRFAVLYVGGDGCWERLSRSPMLASRIYRRLPFMPLSPDAVPRMIRRFHAIYAQADDELLTEINETYANGVLRNWASFTISAAQACAELGKEHIDDVVVDTVMPMLGEGIED</sequence>
<name>A0A5S4H800_9ACTN</name>
<keyword evidence="2" id="KW-0067">ATP-binding</keyword>
<dbReference type="PANTHER" id="PTHR35894">
    <property type="entry name" value="GENERAL SECRETION PATHWAY PROTEIN A-RELATED"/>
    <property type="match status" value="1"/>
</dbReference>
<keyword evidence="3" id="KW-1185">Reference proteome</keyword>
<dbReference type="PANTHER" id="PTHR35894:SF5">
    <property type="entry name" value="MU-LIKE PROPHAGE FLUMU DNA TRANSPOSITION PROTEIN B"/>
    <property type="match status" value="1"/>
</dbReference>
<protein>
    <submittedName>
        <fullName evidence="2">ATP-binding protein</fullName>
    </submittedName>
</protein>
<dbReference type="InterPro" id="IPR049945">
    <property type="entry name" value="AAA_22"/>
</dbReference>
<dbReference type="Gene3D" id="3.40.50.300">
    <property type="entry name" value="P-loop containing nucleotide triphosphate hydrolases"/>
    <property type="match status" value="1"/>
</dbReference>
<evidence type="ECO:0000259" key="1">
    <source>
        <dbReference type="Pfam" id="PF13401"/>
    </source>
</evidence>
<dbReference type="EMBL" id="VCKZ01000039">
    <property type="protein sequence ID" value="TMR40891.1"/>
    <property type="molecule type" value="Genomic_DNA"/>
</dbReference>
<dbReference type="Proteomes" id="UP000305238">
    <property type="component" value="Unassembled WGS sequence"/>
</dbReference>
<dbReference type="AlphaFoldDB" id="A0A5S4H800"/>
<accession>A0A5S4H800</accession>